<dbReference type="Gene3D" id="3.10.450.40">
    <property type="match status" value="1"/>
</dbReference>
<dbReference type="EMBL" id="JAKGAQ010000004">
    <property type="protein sequence ID" value="MCF2872547.1"/>
    <property type="molecule type" value="Genomic_DNA"/>
</dbReference>
<organism evidence="1 2">
    <name type="scientific">Octadecabacter dasysiphoniae</name>
    <dbReference type="NCBI Taxonomy" id="2909341"/>
    <lineage>
        <taxon>Bacteria</taxon>
        <taxon>Pseudomonadati</taxon>
        <taxon>Pseudomonadota</taxon>
        <taxon>Alphaproteobacteria</taxon>
        <taxon>Rhodobacterales</taxon>
        <taxon>Roseobacteraceae</taxon>
        <taxon>Octadecabacter</taxon>
    </lineage>
</organism>
<accession>A0ABS9CZ42</accession>
<evidence type="ECO:0000313" key="2">
    <source>
        <dbReference type="Proteomes" id="UP001200557"/>
    </source>
</evidence>
<dbReference type="SUPFAM" id="SSF160719">
    <property type="entry name" value="gpW/gp25-like"/>
    <property type="match status" value="1"/>
</dbReference>
<dbReference type="RefSeq" id="WP_235226870.1">
    <property type="nucleotide sequence ID" value="NZ_JAKGAQ010000004.1"/>
</dbReference>
<gene>
    <name evidence="1" type="ORF">L0664_15835</name>
</gene>
<protein>
    <recommendedName>
        <fullName evidence="3">IraD/Gp25-like domain-containing protein</fullName>
    </recommendedName>
</protein>
<proteinExistence type="predicted"/>
<name>A0ABS9CZ42_9RHOB</name>
<dbReference type="Proteomes" id="UP001200557">
    <property type="component" value="Unassembled WGS sequence"/>
</dbReference>
<comment type="caution">
    <text evidence="1">The sequence shown here is derived from an EMBL/GenBank/DDBJ whole genome shotgun (WGS) entry which is preliminary data.</text>
</comment>
<evidence type="ECO:0008006" key="3">
    <source>
        <dbReference type="Google" id="ProtNLM"/>
    </source>
</evidence>
<sequence length="171" mass="18608">MNDNTRTLTPAQERKLLKWAPTLQPIFPDAHQYGDIKLGTGPNGTLDLELAQGQDNLELQIRTAIVTALGSDPLNMDHGFGGHTVIAQERDPVMRRELLRFAVLAVLTADPRVKHVERVLIGPEIAAFYGTETPPKSIDTYGTLTVEAQFHIAPGEPVSLTVGPLPTDALL</sequence>
<evidence type="ECO:0000313" key="1">
    <source>
        <dbReference type="EMBL" id="MCF2872547.1"/>
    </source>
</evidence>
<keyword evidence="2" id="KW-1185">Reference proteome</keyword>
<reference evidence="1 2" key="1">
    <citation type="submission" date="2022-01" db="EMBL/GenBank/DDBJ databases">
        <title>Octadecabacter sp. nov., isolated from a marine alga.</title>
        <authorList>
            <person name="Jin M.S."/>
            <person name="Kim H.M."/>
            <person name="Han D.M."/>
            <person name="Jung J.J."/>
            <person name="Jeon C.O."/>
        </authorList>
    </citation>
    <scope>NUCLEOTIDE SEQUENCE [LARGE SCALE GENOMIC DNA]</scope>
    <source>
        <strain evidence="1 2">G9-8</strain>
    </source>
</reference>